<dbReference type="EMBL" id="CM023473">
    <property type="protein sequence ID" value="KAH7952993.1"/>
    <property type="molecule type" value="Genomic_DNA"/>
</dbReference>
<organism evidence="1 2">
    <name type="scientific">Dermacentor silvarum</name>
    <name type="common">Tick</name>
    <dbReference type="NCBI Taxonomy" id="543639"/>
    <lineage>
        <taxon>Eukaryota</taxon>
        <taxon>Metazoa</taxon>
        <taxon>Ecdysozoa</taxon>
        <taxon>Arthropoda</taxon>
        <taxon>Chelicerata</taxon>
        <taxon>Arachnida</taxon>
        <taxon>Acari</taxon>
        <taxon>Parasitiformes</taxon>
        <taxon>Ixodida</taxon>
        <taxon>Ixodoidea</taxon>
        <taxon>Ixodidae</taxon>
        <taxon>Rhipicephalinae</taxon>
        <taxon>Dermacentor</taxon>
    </lineage>
</organism>
<dbReference type="Proteomes" id="UP000821865">
    <property type="component" value="Chromosome 4"/>
</dbReference>
<reference evidence="1" key="1">
    <citation type="submission" date="2020-05" db="EMBL/GenBank/DDBJ databases">
        <title>Large-scale comparative analyses of tick genomes elucidate their genetic diversity and vector capacities.</title>
        <authorList>
            <person name="Jia N."/>
            <person name="Wang J."/>
            <person name="Shi W."/>
            <person name="Du L."/>
            <person name="Sun Y."/>
            <person name="Zhan W."/>
            <person name="Jiang J."/>
            <person name="Wang Q."/>
            <person name="Zhang B."/>
            <person name="Ji P."/>
            <person name="Sakyi L.B."/>
            <person name="Cui X."/>
            <person name="Yuan T."/>
            <person name="Jiang B."/>
            <person name="Yang W."/>
            <person name="Lam T.T.-Y."/>
            <person name="Chang Q."/>
            <person name="Ding S."/>
            <person name="Wang X."/>
            <person name="Zhu J."/>
            <person name="Ruan X."/>
            <person name="Zhao L."/>
            <person name="Wei J."/>
            <person name="Que T."/>
            <person name="Du C."/>
            <person name="Cheng J."/>
            <person name="Dai P."/>
            <person name="Han X."/>
            <person name="Huang E."/>
            <person name="Gao Y."/>
            <person name="Liu J."/>
            <person name="Shao H."/>
            <person name="Ye R."/>
            <person name="Li L."/>
            <person name="Wei W."/>
            <person name="Wang X."/>
            <person name="Wang C."/>
            <person name="Yang T."/>
            <person name="Huo Q."/>
            <person name="Li W."/>
            <person name="Guo W."/>
            <person name="Chen H."/>
            <person name="Zhou L."/>
            <person name="Ni X."/>
            <person name="Tian J."/>
            <person name="Zhou Y."/>
            <person name="Sheng Y."/>
            <person name="Liu T."/>
            <person name="Pan Y."/>
            <person name="Xia L."/>
            <person name="Li J."/>
            <person name="Zhao F."/>
            <person name="Cao W."/>
        </authorList>
    </citation>
    <scope>NUCLEOTIDE SEQUENCE</scope>
    <source>
        <strain evidence="1">Dsil-2018</strain>
    </source>
</reference>
<proteinExistence type="predicted"/>
<name>A0ACB8CV35_DERSI</name>
<evidence type="ECO:0000313" key="2">
    <source>
        <dbReference type="Proteomes" id="UP000821865"/>
    </source>
</evidence>
<sequence>MSLHEITSHYKLERRIYPPPHKHLAQECIWRRLQTRSFTNPYVLSKIYPVEITPERRWCQELVTYDHITWKCSIVPPPAHIMRDPALEQWDAVLSSLDLVVQASVVEWASQVAIKRGLVAI</sequence>
<accession>A0ACB8CV35</accession>
<protein>
    <submittedName>
        <fullName evidence="1">Uncharacterized protein</fullName>
    </submittedName>
</protein>
<gene>
    <name evidence="1" type="ORF">HPB49_003322</name>
</gene>
<keyword evidence="2" id="KW-1185">Reference proteome</keyword>
<evidence type="ECO:0000313" key="1">
    <source>
        <dbReference type="EMBL" id="KAH7952993.1"/>
    </source>
</evidence>
<comment type="caution">
    <text evidence="1">The sequence shown here is derived from an EMBL/GenBank/DDBJ whole genome shotgun (WGS) entry which is preliminary data.</text>
</comment>